<evidence type="ECO:0000256" key="2">
    <source>
        <dbReference type="ARBA" id="ARBA00004123"/>
    </source>
</evidence>
<dbReference type="InterPro" id="IPR044743">
    <property type="entry name" value="Ubl_USP48"/>
</dbReference>
<evidence type="ECO:0000256" key="4">
    <source>
        <dbReference type="ARBA" id="ARBA00012759"/>
    </source>
</evidence>
<evidence type="ECO:0000256" key="11">
    <source>
        <dbReference type="SAM" id="MobiDB-lite"/>
    </source>
</evidence>
<dbReference type="Pfam" id="PF00443">
    <property type="entry name" value="UCH"/>
    <property type="match status" value="1"/>
</dbReference>
<dbReference type="SUPFAM" id="SSF54001">
    <property type="entry name" value="Cysteine proteinases"/>
    <property type="match status" value="1"/>
</dbReference>
<evidence type="ECO:0000259" key="12">
    <source>
        <dbReference type="PROSITE" id="PS50053"/>
    </source>
</evidence>
<dbReference type="EMBL" id="VUJU01000004">
    <property type="protein sequence ID" value="KAF0774176.1"/>
    <property type="molecule type" value="Genomic_DNA"/>
</dbReference>
<keyword evidence="7" id="KW-0833">Ubl conjugation pathway</keyword>
<keyword evidence="10" id="KW-0539">Nucleus</keyword>
<dbReference type="Gene3D" id="3.30.2230.10">
    <property type="entry name" value="DUSP-like"/>
    <property type="match status" value="1"/>
</dbReference>
<keyword evidence="15" id="KW-1185">Reference proteome</keyword>
<evidence type="ECO:0000313" key="14">
    <source>
        <dbReference type="EMBL" id="KAF0774176.1"/>
    </source>
</evidence>
<dbReference type="PROSITE" id="PS50235">
    <property type="entry name" value="USP_3"/>
    <property type="match status" value="1"/>
</dbReference>
<organism evidence="14 15">
    <name type="scientific">Aphis craccivora</name>
    <name type="common">Cowpea aphid</name>
    <dbReference type="NCBI Taxonomy" id="307492"/>
    <lineage>
        <taxon>Eukaryota</taxon>
        <taxon>Metazoa</taxon>
        <taxon>Ecdysozoa</taxon>
        <taxon>Arthropoda</taxon>
        <taxon>Hexapoda</taxon>
        <taxon>Insecta</taxon>
        <taxon>Pterygota</taxon>
        <taxon>Neoptera</taxon>
        <taxon>Paraneoptera</taxon>
        <taxon>Hemiptera</taxon>
        <taxon>Sternorrhyncha</taxon>
        <taxon>Aphidomorpha</taxon>
        <taxon>Aphidoidea</taxon>
        <taxon>Aphididae</taxon>
        <taxon>Aphidini</taxon>
        <taxon>Aphis</taxon>
        <taxon>Aphis</taxon>
    </lineage>
</organism>
<keyword evidence="5" id="KW-0645">Protease</keyword>
<dbReference type="InterPro" id="IPR033841">
    <property type="entry name" value="Pep_USP48"/>
</dbReference>
<dbReference type="InterPro" id="IPR035927">
    <property type="entry name" value="DUSP-like_sf"/>
</dbReference>
<dbReference type="OrthoDB" id="289038at2759"/>
<evidence type="ECO:0000256" key="8">
    <source>
        <dbReference type="ARBA" id="ARBA00022801"/>
    </source>
</evidence>
<gene>
    <name evidence="14" type="ORF">FWK35_00001380</name>
</gene>
<feature type="domain" description="USP" evidence="13">
    <location>
        <begin position="91"/>
        <end position="416"/>
    </location>
</feature>
<dbReference type="GO" id="GO:0004197">
    <property type="term" value="F:cysteine-type endopeptidase activity"/>
    <property type="evidence" value="ECO:0007669"/>
    <property type="project" value="InterPro"/>
</dbReference>
<dbReference type="InterPro" id="IPR029071">
    <property type="entry name" value="Ubiquitin-like_domsf"/>
</dbReference>
<dbReference type="GO" id="GO:0006508">
    <property type="term" value="P:proteolysis"/>
    <property type="evidence" value="ECO:0007669"/>
    <property type="project" value="UniProtKB-KW"/>
</dbReference>
<reference evidence="14 15" key="1">
    <citation type="submission" date="2019-08" db="EMBL/GenBank/DDBJ databases">
        <title>Whole genome of Aphis craccivora.</title>
        <authorList>
            <person name="Voronova N.V."/>
            <person name="Shulinski R.S."/>
            <person name="Bandarenka Y.V."/>
            <person name="Zhorov D.G."/>
            <person name="Warner D."/>
        </authorList>
    </citation>
    <scope>NUCLEOTIDE SEQUENCE [LARGE SCALE GENOMIC DNA]</scope>
    <source>
        <strain evidence="14">180601</strain>
        <tissue evidence="14">Whole Body</tissue>
    </source>
</reference>
<dbReference type="CDD" id="cd01795">
    <property type="entry name" value="Ubl_USP48"/>
    <property type="match status" value="1"/>
</dbReference>
<protein>
    <recommendedName>
        <fullName evidence="4">ubiquitinyl hydrolase 1</fullName>
        <ecNumber evidence="4">3.4.19.12</ecNumber>
    </recommendedName>
</protein>
<dbReference type="InterPro" id="IPR038765">
    <property type="entry name" value="Papain-like_cys_pep_sf"/>
</dbReference>
<feature type="compositionally biased region" description="Basic and acidic residues" evidence="11">
    <location>
        <begin position="743"/>
        <end position="759"/>
    </location>
</feature>
<dbReference type="SUPFAM" id="SSF54236">
    <property type="entry name" value="Ubiquitin-like"/>
    <property type="match status" value="1"/>
</dbReference>
<feature type="region of interest" description="Disordered" evidence="11">
    <location>
        <begin position="743"/>
        <end position="800"/>
    </location>
</feature>
<dbReference type="EC" id="3.4.19.12" evidence="4"/>
<dbReference type="InterPro" id="IPR028889">
    <property type="entry name" value="USP"/>
</dbReference>
<evidence type="ECO:0000256" key="10">
    <source>
        <dbReference type="ARBA" id="ARBA00023242"/>
    </source>
</evidence>
<keyword evidence="8" id="KW-0378">Hydrolase</keyword>
<dbReference type="SUPFAM" id="SSF143791">
    <property type="entry name" value="DUSP-like"/>
    <property type="match status" value="2"/>
</dbReference>
<dbReference type="GO" id="GO:0005634">
    <property type="term" value="C:nucleus"/>
    <property type="evidence" value="ECO:0007669"/>
    <property type="project" value="UniProtKB-SubCell"/>
</dbReference>
<comment type="subcellular location">
    <subcellularLocation>
        <location evidence="2">Nucleus</location>
    </subcellularLocation>
</comment>
<dbReference type="InterPro" id="IPR050164">
    <property type="entry name" value="Peptidase_C19"/>
</dbReference>
<dbReference type="PANTHER" id="PTHR24006:SF722">
    <property type="entry name" value="UBIQUITIN CARBOXYL-TERMINAL HYDROLASE 48"/>
    <property type="match status" value="1"/>
</dbReference>
<comment type="catalytic activity">
    <reaction evidence="1">
        <text>Thiol-dependent hydrolysis of ester, thioester, amide, peptide and isopeptide bonds formed by the C-terminal Gly of ubiquitin (a 76-residue protein attached to proteins as an intracellular targeting signal).</text>
        <dbReference type="EC" id="3.4.19.12"/>
    </reaction>
</comment>
<evidence type="ECO:0000256" key="1">
    <source>
        <dbReference type="ARBA" id="ARBA00000707"/>
    </source>
</evidence>
<dbReference type="Proteomes" id="UP000478052">
    <property type="component" value="Unassembled WGS sequence"/>
</dbReference>
<dbReference type="PANTHER" id="PTHR24006">
    <property type="entry name" value="UBIQUITIN CARBOXYL-TERMINAL HYDROLASE"/>
    <property type="match status" value="1"/>
</dbReference>
<dbReference type="GO" id="GO:0005829">
    <property type="term" value="C:cytosol"/>
    <property type="evidence" value="ECO:0007669"/>
    <property type="project" value="TreeGrafter"/>
</dbReference>
<dbReference type="InterPro" id="IPR001394">
    <property type="entry name" value="Peptidase_C19_UCH"/>
</dbReference>
<sequence length="1182" mass="135988">MSTRDVLPNGCMTTTTTTTLAALRSSCFFVVCGGWHDMSKKKDHERKSQWAWAENIHPNNIEFDHVLKAYRIGLPNCKPLSCRRNCKNNPYCLSGLGEQRWLQDKVRTPIQSLNGDKIINFYGSITLTSETSVGHLQLVFALMQFGKQRSVDPEDFITTLRINTALQQDAHEFSNLFLSVLENKFSTQSDVSVRDMVRDNFLGEYKYVTTCLKCKTKSTRPSTFYELDLNIKGHKTLNESLQEFLKEEHLTGDDQYYCDHCNCKQDAVRKICLTTLPPVLNIQLMRFVYDRQTMQKKKLNTYIQFSQTLDMAQYLNLPVNPDESSKENHMYHLCAVLIHKGSSAYSGHYIAHIKDIAAEEWYKMNDENVEKLKGKGLNLCTEDEFKLNGSKVTKAPKIQKGMLQTNNAYMLVYMHHTMITKLKTESSNWELSPRLIHLVEARNNNFENTILNIKSNREYVEDKDKVFVEQMLNLITEMNSVSIKEKNKEAISLQWLNYWFKITPNQNVKEISNCAILCKHDLLDPDKVHEAKYIGTELADKLYGIYQGGPRLKLNSSLCWKCVRNKCALLYTKTLTAEQNKTINTVLHSWNPNHNADDENKEKSYWVGKDSLKSWRRMYLELFEYFVNNHDIPPNTVLPLNPDLLSIVCDPSSSFDEDKKFFKSKDRSRFIKMEGITLESIDGCRKLAHLFVNNSISIFKILKLNDFKPFHYSLLELESVLEEMTNILSSVIAKKVNDELANEEQKYDSNKKDNSKNISERLIPNESESKTDDEHKEDDVEDNSHEEKDKHDDSDSFDNKNDTEYMSWGFNEDITCSHGNLTIENNTRRLVPEVVKSILHSYFPKAPIFANDIEPCNICVNMHNQDEITKNLHKQSAISEKELLSDLLWNKKRPVPSQENSPYPCVSKNFLESWRKFVRNSSKEPRPQSIVNEALLCKEHTGLLFEPPSNLYSTEQNPIALLTKEEWTILSRCYAADYGVFLYFGELGMFTTSKPEICVPCRQRRLDEEKKEQLKYNKAKIFIKVIEKESHENRFNGIDDKDELWGNCSKKIKLDTTCLNGGGTSGSTTAAAPTYVNNGALELGIRRSARNRRPRGELIVVSSNDTLFDLKMKIMGAFNVMPNDQHLKTAEGVKLDDDEATLADLEILPDTLILAKFDEPTEDLPEFVAEEEAGFKGTELMS</sequence>
<keyword evidence="9" id="KW-0788">Thiol protease</keyword>
<evidence type="ECO:0000256" key="5">
    <source>
        <dbReference type="ARBA" id="ARBA00022670"/>
    </source>
</evidence>
<dbReference type="PROSITE" id="PS00973">
    <property type="entry name" value="USP_2"/>
    <property type="match status" value="1"/>
</dbReference>
<evidence type="ECO:0000256" key="9">
    <source>
        <dbReference type="ARBA" id="ARBA00022807"/>
    </source>
</evidence>
<keyword evidence="6" id="KW-0677">Repeat</keyword>
<dbReference type="InterPro" id="IPR018200">
    <property type="entry name" value="USP_CS"/>
</dbReference>
<comment type="caution">
    <text evidence="14">The sequence shown here is derived from an EMBL/GenBank/DDBJ whole genome shotgun (WGS) entry which is preliminary data.</text>
</comment>
<dbReference type="GO" id="GO:0016579">
    <property type="term" value="P:protein deubiquitination"/>
    <property type="evidence" value="ECO:0007669"/>
    <property type="project" value="InterPro"/>
</dbReference>
<dbReference type="AlphaFoldDB" id="A0A6G0ZT21"/>
<evidence type="ECO:0000256" key="7">
    <source>
        <dbReference type="ARBA" id="ARBA00022786"/>
    </source>
</evidence>
<dbReference type="GO" id="GO:0004843">
    <property type="term" value="F:cysteine-type deubiquitinase activity"/>
    <property type="evidence" value="ECO:0007669"/>
    <property type="project" value="UniProtKB-EC"/>
</dbReference>
<accession>A0A6G0ZT21</accession>
<dbReference type="InterPro" id="IPR000626">
    <property type="entry name" value="Ubiquitin-like_dom"/>
</dbReference>
<proteinExistence type="inferred from homology"/>
<comment type="similarity">
    <text evidence="3">Belongs to the peptidase C19 family.</text>
</comment>
<dbReference type="Gene3D" id="3.10.20.90">
    <property type="entry name" value="Phosphatidylinositol 3-kinase Catalytic Subunit, Chain A, domain 1"/>
    <property type="match status" value="1"/>
</dbReference>
<dbReference type="CDD" id="cd02668">
    <property type="entry name" value="Peptidase_C19L"/>
    <property type="match status" value="1"/>
</dbReference>
<name>A0A6G0ZT21_APHCR</name>
<evidence type="ECO:0000313" key="15">
    <source>
        <dbReference type="Proteomes" id="UP000478052"/>
    </source>
</evidence>
<dbReference type="PROSITE" id="PS50053">
    <property type="entry name" value="UBIQUITIN_2"/>
    <property type="match status" value="1"/>
</dbReference>
<feature type="compositionally biased region" description="Basic and acidic residues" evidence="11">
    <location>
        <begin position="767"/>
        <end position="800"/>
    </location>
</feature>
<dbReference type="Gene3D" id="3.90.70.10">
    <property type="entry name" value="Cysteine proteinases"/>
    <property type="match status" value="1"/>
</dbReference>
<feature type="domain" description="Ubiquitin-like" evidence="12">
    <location>
        <begin position="1081"/>
        <end position="1162"/>
    </location>
</feature>
<evidence type="ECO:0000259" key="13">
    <source>
        <dbReference type="PROSITE" id="PS50235"/>
    </source>
</evidence>
<evidence type="ECO:0000256" key="3">
    <source>
        <dbReference type="ARBA" id="ARBA00009085"/>
    </source>
</evidence>
<evidence type="ECO:0000256" key="6">
    <source>
        <dbReference type="ARBA" id="ARBA00022737"/>
    </source>
</evidence>